<keyword evidence="5" id="KW-0049">Antioxidant</keyword>
<proteinExistence type="inferred from homology"/>
<keyword evidence="4 15" id="KW-0575">Peroxidase</keyword>
<dbReference type="Gene3D" id="3.40.30.10">
    <property type="entry name" value="Glutaredoxin"/>
    <property type="match status" value="1"/>
</dbReference>
<dbReference type="PANTHER" id="PTHR42801">
    <property type="entry name" value="THIOREDOXIN-DEPENDENT PEROXIDE REDUCTASE"/>
    <property type="match status" value="1"/>
</dbReference>
<keyword evidence="6 15" id="KW-0560">Oxidoreductase</keyword>
<dbReference type="EMBL" id="CP121196">
    <property type="protein sequence ID" value="XBH17242.1"/>
    <property type="molecule type" value="Genomic_DNA"/>
</dbReference>
<dbReference type="GO" id="GO:0045454">
    <property type="term" value="P:cell redox homeostasis"/>
    <property type="evidence" value="ECO:0007669"/>
    <property type="project" value="TreeGrafter"/>
</dbReference>
<comment type="subunit">
    <text evidence="2">Monomer.</text>
</comment>
<evidence type="ECO:0000256" key="5">
    <source>
        <dbReference type="ARBA" id="ARBA00022862"/>
    </source>
</evidence>
<evidence type="ECO:0000313" key="15">
    <source>
        <dbReference type="EMBL" id="XBH17242.1"/>
    </source>
</evidence>
<evidence type="ECO:0000256" key="11">
    <source>
        <dbReference type="ARBA" id="ARBA00042639"/>
    </source>
</evidence>
<dbReference type="InterPro" id="IPR050924">
    <property type="entry name" value="Peroxiredoxin_BCP/PrxQ"/>
</dbReference>
<dbReference type="GO" id="GO:0005737">
    <property type="term" value="C:cytoplasm"/>
    <property type="evidence" value="ECO:0007669"/>
    <property type="project" value="TreeGrafter"/>
</dbReference>
<evidence type="ECO:0000259" key="14">
    <source>
        <dbReference type="PROSITE" id="PS51352"/>
    </source>
</evidence>
<keyword evidence="8" id="KW-0676">Redox-active center</keyword>
<evidence type="ECO:0000256" key="4">
    <source>
        <dbReference type="ARBA" id="ARBA00022559"/>
    </source>
</evidence>
<evidence type="ECO:0000256" key="12">
    <source>
        <dbReference type="ARBA" id="ARBA00049091"/>
    </source>
</evidence>
<dbReference type="InterPro" id="IPR013766">
    <property type="entry name" value="Thioredoxin_domain"/>
</dbReference>
<gene>
    <name evidence="15" type="ORF">P8935_22075</name>
</gene>
<dbReference type="PANTHER" id="PTHR42801:SF4">
    <property type="entry name" value="AHPC_TSA FAMILY PROTEIN"/>
    <property type="match status" value="1"/>
</dbReference>
<dbReference type="FunFam" id="3.40.30.10:FF:000007">
    <property type="entry name" value="Thioredoxin-dependent thiol peroxidase"/>
    <property type="match status" value="1"/>
</dbReference>
<keyword evidence="13" id="KW-0732">Signal</keyword>
<dbReference type="GO" id="GO:0008379">
    <property type="term" value="F:thioredoxin peroxidase activity"/>
    <property type="evidence" value="ECO:0007669"/>
    <property type="project" value="TreeGrafter"/>
</dbReference>
<comment type="similarity">
    <text evidence="10">Belongs to the peroxiredoxin family. BCP/PrxQ subfamily.</text>
</comment>
<dbReference type="CDD" id="cd03017">
    <property type="entry name" value="PRX_BCP"/>
    <property type="match status" value="1"/>
</dbReference>
<dbReference type="RefSeq" id="WP_348262473.1">
    <property type="nucleotide sequence ID" value="NZ_CP121196.1"/>
</dbReference>
<evidence type="ECO:0000256" key="9">
    <source>
        <dbReference type="ARBA" id="ARBA00032824"/>
    </source>
</evidence>
<evidence type="ECO:0000256" key="2">
    <source>
        <dbReference type="ARBA" id="ARBA00011245"/>
    </source>
</evidence>
<evidence type="ECO:0000256" key="6">
    <source>
        <dbReference type="ARBA" id="ARBA00023002"/>
    </source>
</evidence>
<comment type="catalytic activity">
    <reaction evidence="12">
        <text>a hydroperoxide + [thioredoxin]-dithiol = an alcohol + [thioredoxin]-disulfide + H2O</text>
        <dbReference type="Rhea" id="RHEA:62620"/>
        <dbReference type="Rhea" id="RHEA-COMP:10698"/>
        <dbReference type="Rhea" id="RHEA-COMP:10700"/>
        <dbReference type="ChEBI" id="CHEBI:15377"/>
        <dbReference type="ChEBI" id="CHEBI:29950"/>
        <dbReference type="ChEBI" id="CHEBI:30879"/>
        <dbReference type="ChEBI" id="CHEBI:35924"/>
        <dbReference type="ChEBI" id="CHEBI:50058"/>
        <dbReference type="EC" id="1.11.1.24"/>
    </reaction>
</comment>
<feature type="domain" description="Thioredoxin" evidence="14">
    <location>
        <begin position="30"/>
        <end position="179"/>
    </location>
</feature>
<feature type="chain" id="PRO_5043851314" description="thioredoxin-dependent peroxiredoxin" evidence="13">
    <location>
        <begin position="25"/>
        <end position="180"/>
    </location>
</feature>
<evidence type="ECO:0000256" key="8">
    <source>
        <dbReference type="ARBA" id="ARBA00023284"/>
    </source>
</evidence>
<evidence type="ECO:0000256" key="10">
    <source>
        <dbReference type="ARBA" id="ARBA00038489"/>
    </source>
</evidence>
<dbReference type="SUPFAM" id="SSF52833">
    <property type="entry name" value="Thioredoxin-like"/>
    <property type="match status" value="1"/>
</dbReference>
<feature type="signal peptide" evidence="13">
    <location>
        <begin position="1"/>
        <end position="24"/>
    </location>
</feature>
<sequence length="180" mass="19682">MRKTILMVCAAAFALTVSLATVRAADEPMPSVGQTAPTFTLPSQDGNQVSLDSFRGKWVVLYFYPKDMTQGCTIEAHNFQRDQAKFDAANAVIVGVSVDTPDSHKQFCTKEGLTFKLLADPEHKVVDQYGSLGNYNGMTIAMRNTFLIDPKGKIVKVWTKVNPQVHSEEVLAALADAKKG</sequence>
<dbReference type="PROSITE" id="PS51352">
    <property type="entry name" value="THIOREDOXIN_2"/>
    <property type="match status" value="1"/>
</dbReference>
<dbReference type="InterPro" id="IPR036249">
    <property type="entry name" value="Thioredoxin-like_sf"/>
</dbReference>
<dbReference type="AlphaFoldDB" id="A0AAU7DGR2"/>
<dbReference type="InterPro" id="IPR000866">
    <property type="entry name" value="AhpC/TSA"/>
</dbReference>
<protein>
    <recommendedName>
        <fullName evidence="3">thioredoxin-dependent peroxiredoxin</fullName>
        <ecNumber evidence="3">1.11.1.24</ecNumber>
    </recommendedName>
    <alternativeName>
        <fullName evidence="9">Thioredoxin peroxidase</fullName>
    </alternativeName>
    <alternativeName>
        <fullName evidence="11">Thioredoxin-dependent peroxiredoxin Bcp</fullName>
    </alternativeName>
</protein>
<evidence type="ECO:0000256" key="7">
    <source>
        <dbReference type="ARBA" id="ARBA00023157"/>
    </source>
</evidence>
<accession>A0AAU7DGR2</accession>
<evidence type="ECO:0000256" key="3">
    <source>
        <dbReference type="ARBA" id="ARBA00013017"/>
    </source>
</evidence>
<dbReference type="GO" id="GO:0034599">
    <property type="term" value="P:cellular response to oxidative stress"/>
    <property type="evidence" value="ECO:0007669"/>
    <property type="project" value="TreeGrafter"/>
</dbReference>
<keyword evidence="7" id="KW-1015">Disulfide bond</keyword>
<name>A0AAU7DGR2_9BACT</name>
<comment type="function">
    <text evidence="1">Thiol-specific peroxidase that catalyzes the reduction of hydrogen peroxide and organic hydroperoxides to water and alcohols, respectively. Plays a role in cell protection against oxidative stress by detoxifying peroxides and as sensor of hydrogen peroxide-mediated signaling events.</text>
</comment>
<organism evidence="15">
    <name type="scientific">Telmatobacter sp. DSM 110680</name>
    <dbReference type="NCBI Taxonomy" id="3036704"/>
    <lineage>
        <taxon>Bacteria</taxon>
        <taxon>Pseudomonadati</taxon>
        <taxon>Acidobacteriota</taxon>
        <taxon>Terriglobia</taxon>
        <taxon>Terriglobales</taxon>
        <taxon>Acidobacteriaceae</taxon>
        <taxon>Telmatobacter</taxon>
    </lineage>
</organism>
<dbReference type="Pfam" id="PF00578">
    <property type="entry name" value="AhpC-TSA"/>
    <property type="match status" value="1"/>
</dbReference>
<evidence type="ECO:0000256" key="1">
    <source>
        <dbReference type="ARBA" id="ARBA00003330"/>
    </source>
</evidence>
<reference evidence="15" key="1">
    <citation type="submission" date="2023-03" db="EMBL/GenBank/DDBJ databases">
        <title>Edaphobacter sp.</title>
        <authorList>
            <person name="Huber K.J."/>
            <person name="Papendorf J."/>
            <person name="Pilke C."/>
            <person name="Bunk B."/>
            <person name="Sproeer C."/>
            <person name="Pester M."/>
        </authorList>
    </citation>
    <scope>NUCLEOTIDE SEQUENCE</scope>
    <source>
        <strain evidence="15">DSM 110680</strain>
    </source>
</reference>
<evidence type="ECO:0000256" key="13">
    <source>
        <dbReference type="SAM" id="SignalP"/>
    </source>
</evidence>
<dbReference type="EC" id="1.11.1.24" evidence="3"/>